<organism evidence="3 4">
    <name type="scientific">Luteimonas deserti</name>
    <dbReference type="NCBI Taxonomy" id="2752306"/>
    <lineage>
        <taxon>Bacteria</taxon>
        <taxon>Pseudomonadati</taxon>
        <taxon>Pseudomonadota</taxon>
        <taxon>Gammaproteobacteria</taxon>
        <taxon>Lysobacterales</taxon>
        <taxon>Lysobacteraceae</taxon>
        <taxon>Luteimonas</taxon>
    </lineage>
</organism>
<keyword evidence="2" id="KW-0472">Membrane</keyword>
<keyword evidence="2" id="KW-0812">Transmembrane</keyword>
<dbReference type="Proteomes" id="UP000589896">
    <property type="component" value="Unassembled WGS sequence"/>
</dbReference>
<feature type="region of interest" description="Disordered" evidence="1">
    <location>
        <begin position="131"/>
        <end position="150"/>
    </location>
</feature>
<gene>
    <name evidence="3" type="ORF">H0E82_09030</name>
</gene>
<sequence length="150" mass="15902">MTSKLTSRRVRFWFWVALFCGYSVAVAGVVVDAIGDHVRRMSQVADTTAASPDEARRLGAAQVAALHRAQSATPFRTLPAGETFRVVWPDGSSEMVRIVSTTDAQGAAPVAGTARDAAGLAIGPVELKVEPVSTEAPRRDPSLIAERLGD</sequence>
<evidence type="ECO:0000256" key="1">
    <source>
        <dbReference type="SAM" id="MobiDB-lite"/>
    </source>
</evidence>
<reference evidence="3 4" key="1">
    <citation type="submission" date="2020-07" db="EMBL/GenBank/DDBJ databases">
        <title>isolation of Luteimonas sp. SJ-16.</title>
        <authorList>
            <person name="Huang X.-X."/>
            <person name="Xu L."/>
            <person name="Sun J.-Q."/>
        </authorList>
    </citation>
    <scope>NUCLEOTIDE SEQUENCE [LARGE SCALE GENOMIC DNA]</scope>
    <source>
        <strain evidence="3 4">SJ-16</strain>
    </source>
</reference>
<protein>
    <submittedName>
        <fullName evidence="3">Uncharacterized protein</fullName>
    </submittedName>
</protein>
<keyword evidence="4" id="KW-1185">Reference proteome</keyword>
<name>A0A7Z0QQF9_9GAMM</name>
<dbReference type="EMBL" id="JACCJZ010000016">
    <property type="protein sequence ID" value="NYZ62904.1"/>
    <property type="molecule type" value="Genomic_DNA"/>
</dbReference>
<dbReference type="AlphaFoldDB" id="A0A7Z0QQF9"/>
<feature type="transmembrane region" description="Helical" evidence="2">
    <location>
        <begin position="12"/>
        <end position="34"/>
    </location>
</feature>
<feature type="compositionally biased region" description="Basic and acidic residues" evidence="1">
    <location>
        <begin position="136"/>
        <end position="150"/>
    </location>
</feature>
<evidence type="ECO:0000313" key="4">
    <source>
        <dbReference type="Proteomes" id="UP000589896"/>
    </source>
</evidence>
<keyword evidence="2" id="KW-1133">Transmembrane helix</keyword>
<accession>A0A7Z0QQF9</accession>
<comment type="caution">
    <text evidence="3">The sequence shown here is derived from an EMBL/GenBank/DDBJ whole genome shotgun (WGS) entry which is preliminary data.</text>
</comment>
<evidence type="ECO:0000313" key="3">
    <source>
        <dbReference type="EMBL" id="NYZ62904.1"/>
    </source>
</evidence>
<dbReference type="RefSeq" id="WP_180545123.1">
    <property type="nucleotide sequence ID" value="NZ_JACCJZ010000016.1"/>
</dbReference>
<evidence type="ECO:0000256" key="2">
    <source>
        <dbReference type="SAM" id="Phobius"/>
    </source>
</evidence>
<proteinExistence type="predicted"/>